<name>A0AAV4Q7E4_9ARAC</name>
<comment type="caution">
    <text evidence="2">The sequence shown here is derived from an EMBL/GenBank/DDBJ whole genome shotgun (WGS) entry which is preliminary data.</text>
</comment>
<dbReference type="Proteomes" id="UP001054837">
    <property type="component" value="Unassembled WGS sequence"/>
</dbReference>
<accession>A0AAV4Q7E4</accession>
<organism evidence="2 3">
    <name type="scientific">Caerostris darwini</name>
    <dbReference type="NCBI Taxonomy" id="1538125"/>
    <lineage>
        <taxon>Eukaryota</taxon>
        <taxon>Metazoa</taxon>
        <taxon>Ecdysozoa</taxon>
        <taxon>Arthropoda</taxon>
        <taxon>Chelicerata</taxon>
        <taxon>Arachnida</taxon>
        <taxon>Araneae</taxon>
        <taxon>Araneomorphae</taxon>
        <taxon>Entelegynae</taxon>
        <taxon>Araneoidea</taxon>
        <taxon>Araneidae</taxon>
        <taxon>Caerostris</taxon>
    </lineage>
</organism>
<feature type="region of interest" description="Disordered" evidence="1">
    <location>
        <begin position="73"/>
        <end position="93"/>
    </location>
</feature>
<gene>
    <name evidence="2" type="ORF">CDAR_525991</name>
</gene>
<sequence length="93" mass="10186">MPTIPFATISINNVSRMINSATSVAVVVSFCRKGTPLPEVSNSFYLFPPPLMGYHFLEVLPFPVPSSYDLSPNAPSFSSETHLSPWLPEEGVE</sequence>
<reference evidence="2 3" key="1">
    <citation type="submission" date="2021-06" db="EMBL/GenBank/DDBJ databases">
        <title>Caerostris darwini draft genome.</title>
        <authorList>
            <person name="Kono N."/>
            <person name="Arakawa K."/>
        </authorList>
    </citation>
    <scope>NUCLEOTIDE SEQUENCE [LARGE SCALE GENOMIC DNA]</scope>
</reference>
<dbReference type="EMBL" id="BPLQ01004020">
    <property type="protein sequence ID" value="GIY04990.1"/>
    <property type="molecule type" value="Genomic_DNA"/>
</dbReference>
<evidence type="ECO:0000313" key="2">
    <source>
        <dbReference type="EMBL" id="GIY04990.1"/>
    </source>
</evidence>
<evidence type="ECO:0000313" key="3">
    <source>
        <dbReference type="Proteomes" id="UP001054837"/>
    </source>
</evidence>
<feature type="compositionally biased region" description="Polar residues" evidence="1">
    <location>
        <begin position="73"/>
        <end position="82"/>
    </location>
</feature>
<keyword evidence="3" id="KW-1185">Reference proteome</keyword>
<proteinExistence type="predicted"/>
<protein>
    <submittedName>
        <fullName evidence="2">Uncharacterized protein</fullName>
    </submittedName>
</protein>
<evidence type="ECO:0000256" key="1">
    <source>
        <dbReference type="SAM" id="MobiDB-lite"/>
    </source>
</evidence>
<dbReference type="AlphaFoldDB" id="A0AAV4Q7E4"/>